<evidence type="ECO:0000313" key="2">
    <source>
        <dbReference type="EMBL" id="MDR4305615.1"/>
    </source>
</evidence>
<feature type="domain" description="Calcineurin-like phosphoesterase" evidence="1">
    <location>
        <begin position="24"/>
        <end position="209"/>
    </location>
</feature>
<dbReference type="PANTHER" id="PTHR42850">
    <property type="entry name" value="METALLOPHOSPHOESTERASE"/>
    <property type="match status" value="1"/>
</dbReference>
<dbReference type="InterPro" id="IPR029052">
    <property type="entry name" value="Metallo-depent_PP-like"/>
</dbReference>
<proteinExistence type="predicted"/>
<comment type="caution">
    <text evidence="2">The sequence shown here is derived from an EMBL/GenBank/DDBJ whole genome shotgun (WGS) entry which is preliminary data.</text>
</comment>
<dbReference type="RefSeq" id="WP_309388759.1">
    <property type="nucleotide sequence ID" value="NZ_JADBEO010000005.1"/>
</dbReference>
<dbReference type="Pfam" id="PF00149">
    <property type="entry name" value="Metallophos"/>
    <property type="match status" value="1"/>
</dbReference>
<dbReference type="Gene3D" id="3.60.21.10">
    <property type="match status" value="1"/>
</dbReference>
<dbReference type="SUPFAM" id="SSF56300">
    <property type="entry name" value="Metallo-dependent phosphatases"/>
    <property type="match status" value="1"/>
</dbReference>
<dbReference type="EMBL" id="JADBEO010000005">
    <property type="protein sequence ID" value="MDR4305615.1"/>
    <property type="molecule type" value="Genomic_DNA"/>
</dbReference>
<name>A0ABU1DCH2_9HYPH</name>
<dbReference type="PANTHER" id="PTHR42850:SF4">
    <property type="entry name" value="ZINC-DEPENDENT ENDOPOLYPHOSPHATASE"/>
    <property type="match status" value="1"/>
</dbReference>
<dbReference type="Proteomes" id="UP001181622">
    <property type="component" value="Unassembled WGS sequence"/>
</dbReference>
<evidence type="ECO:0000259" key="1">
    <source>
        <dbReference type="Pfam" id="PF00149"/>
    </source>
</evidence>
<dbReference type="InterPro" id="IPR004843">
    <property type="entry name" value="Calcineurin-like_PHP"/>
</dbReference>
<organism evidence="2 3">
    <name type="scientific">Chelatococcus sambhunathii</name>
    <dbReference type="NCBI Taxonomy" id="363953"/>
    <lineage>
        <taxon>Bacteria</taxon>
        <taxon>Pseudomonadati</taxon>
        <taxon>Pseudomonadota</taxon>
        <taxon>Alphaproteobacteria</taxon>
        <taxon>Hyphomicrobiales</taxon>
        <taxon>Chelatococcaceae</taxon>
        <taxon>Chelatococcus</taxon>
    </lineage>
</organism>
<gene>
    <name evidence="2" type="ORF">IHQ68_03125</name>
</gene>
<protein>
    <submittedName>
        <fullName evidence="2">Metallophosphoesterase</fullName>
    </submittedName>
</protein>
<accession>A0ABU1DCH2</accession>
<dbReference type="InterPro" id="IPR050126">
    <property type="entry name" value="Ap4A_hydrolase"/>
</dbReference>
<reference evidence="2" key="1">
    <citation type="submission" date="2020-10" db="EMBL/GenBank/DDBJ databases">
        <authorList>
            <person name="Abbas A."/>
            <person name="Razzaq R."/>
            <person name="Waqas M."/>
            <person name="Abbas N."/>
            <person name="Nielsen T.K."/>
            <person name="Hansen L.H."/>
            <person name="Hussain S."/>
            <person name="Shahid M."/>
        </authorList>
    </citation>
    <scope>NUCLEOTIDE SEQUENCE</scope>
    <source>
        <strain evidence="2">S14</strain>
    </source>
</reference>
<sequence>MSAIAIRRGPWRPAIRPLAPGQAVAAIGDVHGHDDLFAAVGDAVAEDLAGAASARIVQLGDLVDRGPASLSALKRARAGLAGTPTIAVMGNHEDRMLRAIFGRDPHEREAWLGFGGVETLASSGVDADDRDWPERFADALGPDLIGWLAALPRKVRLGDLLFAHAGIDPDVPLDHQSDHTLMWTRWPWLDSAGPYPEKVAVIHGHTPTIPLDLNHPHRVNLDTGAFRTGLLTGLVIFEDRMRSVQATR</sequence>
<evidence type="ECO:0000313" key="3">
    <source>
        <dbReference type="Proteomes" id="UP001181622"/>
    </source>
</evidence>
<keyword evidence="3" id="KW-1185">Reference proteome</keyword>